<dbReference type="SMART" id="SM00355">
    <property type="entry name" value="ZnF_C2H2"/>
    <property type="match status" value="4"/>
</dbReference>
<dbReference type="GO" id="GO:0005737">
    <property type="term" value="C:cytoplasm"/>
    <property type="evidence" value="ECO:0007669"/>
    <property type="project" value="UniProtKB-SubCell"/>
</dbReference>
<evidence type="ECO:0000256" key="4">
    <source>
        <dbReference type="ARBA" id="ARBA00022723"/>
    </source>
</evidence>
<feature type="domain" description="C2H2-type" evidence="9">
    <location>
        <begin position="15"/>
        <end position="37"/>
    </location>
</feature>
<dbReference type="PANTHER" id="PTHR13182">
    <property type="entry name" value="ZINC FINGER PROTEIN 622"/>
    <property type="match status" value="1"/>
</dbReference>
<name>A0A9P0P0W4_ACAOB</name>
<dbReference type="GO" id="GO:0042273">
    <property type="term" value="P:ribosomal large subunit biogenesis"/>
    <property type="evidence" value="ECO:0007669"/>
    <property type="project" value="TreeGrafter"/>
</dbReference>
<sequence length="376" mass="43456">MMPEVGQTVPAPFTCVSCRVAFEDSNLQRAHYKSDWHRYNLKRKVAEFPPVTEEDFQRRSSSQRTTTIAKRPTETKHVYCDACHKSFGSQNAYDNHLNSKKHKDNLDKTSTQKSLYKDLKANPHSNSICESDSDIEELDSDEWEDESENPIDNNDCIFCGHHSKNFIKNLEHMTVVHSFFIPDIEYCTDVMGLLRYLGEKVSDGFMCLWCNEKGRTFHSAEAARQHMVDKGHCKMIHEGEALAEYADFYDYSSSYPDATNDEVDVDGEVDVPELDGGDYQLVLPSGAKIGHRSLFRYYRQSFNPNRTLVPSKNSRKLHKVLATYRALGWSETEQAAAARKARDIHYMKRIQAKHRVKMGIKHNDVLQKHFRRQVQF</sequence>
<keyword evidence="6" id="KW-0863">Zinc-finger</keyword>
<keyword evidence="2" id="KW-0963">Cytoplasm</keyword>
<keyword evidence="11" id="KW-1185">Reference proteome</keyword>
<accession>A0A9P0P0W4</accession>
<dbReference type="Proteomes" id="UP001152888">
    <property type="component" value="Unassembled WGS sequence"/>
</dbReference>
<comment type="caution">
    <text evidence="10">The sequence shown here is derived from an EMBL/GenBank/DDBJ whole genome shotgun (WGS) entry which is preliminary data.</text>
</comment>
<dbReference type="SMART" id="SM00451">
    <property type="entry name" value="ZnF_U1"/>
    <property type="match status" value="2"/>
</dbReference>
<evidence type="ECO:0000256" key="5">
    <source>
        <dbReference type="ARBA" id="ARBA00022737"/>
    </source>
</evidence>
<keyword evidence="3" id="KW-0690">Ribosome biogenesis</keyword>
<dbReference type="GO" id="GO:0008270">
    <property type="term" value="F:zinc ion binding"/>
    <property type="evidence" value="ECO:0007669"/>
    <property type="project" value="UniProtKB-KW"/>
</dbReference>
<dbReference type="InterPro" id="IPR003604">
    <property type="entry name" value="Matrin/U1-like-C_Znf_C2H2"/>
</dbReference>
<dbReference type="Gene3D" id="3.30.160.60">
    <property type="entry name" value="Classic Zinc Finger"/>
    <property type="match status" value="1"/>
</dbReference>
<dbReference type="Pfam" id="PF12171">
    <property type="entry name" value="zf-C2H2_jaz"/>
    <property type="match status" value="1"/>
</dbReference>
<evidence type="ECO:0000256" key="2">
    <source>
        <dbReference type="ARBA" id="ARBA00022490"/>
    </source>
</evidence>
<dbReference type="Pfam" id="PF12756">
    <property type="entry name" value="zf-C2H2_2"/>
    <property type="match status" value="1"/>
</dbReference>
<keyword evidence="4" id="KW-0479">Metal-binding</keyword>
<keyword evidence="5" id="KW-0677">Repeat</keyword>
<reference evidence="10" key="1">
    <citation type="submission" date="2022-03" db="EMBL/GenBank/DDBJ databases">
        <authorList>
            <person name="Sayadi A."/>
        </authorList>
    </citation>
    <scope>NUCLEOTIDE SEQUENCE</scope>
</reference>
<dbReference type="EMBL" id="CAKOFQ010006701">
    <property type="protein sequence ID" value="CAH1962397.1"/>
    <property type="molecule type" value="Genomic_DNA"/>
</dbReference>
<evidence type="ECO:0000313" key="11">
    <source>
        <dbReference type="Proteomes" id="UP001152888"/>
    </source>
</evidence>
<evidence type="ECO:0000259" key="9">
    <source>
        <dbReference type="PROSITE" id="PS00028"/>
    </source>
</evidence>
<keyword evidence="7" id="KW-0862">Zinc</keyword>
<evidence type="ECO:0000256" key="7">
    <source>
        <dbReference type="ARBA" id="ARBA00022833"/>
    </source>
</evidence>
<dbReference type="InterPro" id="IPR036236">
    <property type="entry name" value="Znf_C2H2_sf"/>
</dbReference>
<feature type="domain" description="C2H2-type" evidence="9">
    <location>
        <begin position="80"/>
        <end position="102"/>
    </location>
</feature>
<evidence type="ECO:0000256" key="8">
    <source>
        <dbReference type="ARBA" id="ARBA00034126"/>
    </source>
</evidence>
<dbReference type="PROSITE" id="PS00028">
    <property type="entry name" value="ZINC_FINGER_C2H2_1"/>
    <property type="match status" value="2"/>
</dbReference>
<protein>
    <recommendedName>
        <fullName evidence="9">C2H2-type domain-containing protein</fullName>
    </recommendedName>
</protein>
<dbReference type="InterPro" id="IPR013087">
    <property type="entry name" value="Znf_C2H2_type"/>
</dbReference>
<dbReference type="SUPFAM" id="SSF57667">
    <property type="entry name" value="beta-beta-alpha zinc fingers"/>
    <property type="match status" value="3"/>
</dbReference>
<dbReference type="PANTHER" id="PTHR13182:SF8">
    <property type="entry name" value="CYTOPLASMIC 60S SUBUNIT BIOGENESIS FACTOR ZNF622"/>
    <property type="match status" value="1"/>
</dbReference>
<dbReference type="InterPro" id="IPR022755">
    <property type="entry name" value="Znf_C2H2_jaz"/>
</dbReference>
<dbReference type="GO" id="GO:0030687">
    <property type="term" value="C:preribosome, large subunit precursor"/>
    <property type="evidence" value="ECO:0007669"/>
    <property type="project" value="TreeGrafter"/>
</dbReference>
<organism evidence="10 11">
    <name type="scientific">Acanthoscelides obtectus</name>
    <name type="common">Bean weevil</name>
    <name type="synonym">Bruchus obtectus</name>
    <dbReference type="NCBI Taxonomy" id="200917"/>
    <lineage>
        <taxon>Eukaryota</taxon>
        <taxon>Metazoa</taxon>
        <taxon>Ecdysozoa</taxon>
        <taxon>Arthropoda</taxon>
        <taxon>Hexapoda</taxon>
        <taxon>Insecta</taxon>
        <taxon>Pterygota</taxon>
        <taxon>Neoptera</taxon>
        <taxon>Endopterygota</taxon>
        <taxon>Coleoptera</taxon>
        <taxon>Polyphaga</taxon>
        <taxon>Cucujiformia</taxon>
        <taxon>Chrysomeloidea</taxon>
        <taxon>Chrysomelidae</taxon>
        <taxon>Bruchinae</taxon>
        <taxon>Bruchini</taxon>
        <taxon>Acanthoscelides</taxon>
    </lineage>
</organism>
<proteinExistence type="inferred from homology"/>
<comment type="subcellular location">
    <subcellularLocation>
        <location evidence="1">Cytoplasm</location>
    </subcellularLocation>
</comment>
<dbReference type="InterPro" id="IPR040025">
    <property type="entry name" value="Znf622/Rei1/Reh1"/>
</dbReference>
<comment type="similarity">
    <text evidence="8">Belongs to the REI1 family.</text>
</comment>
<dbReference type="AlphaFoldDB" id="A0A9P0P0W4"/>
<dbReference type="GO" id="GO:0003676">
    <property type="term" value="F:nucleic acid binding"/>
    <property type="evidence" value="ECO:0007669"/>
    <property type="project" value="InterPro"/>
</dbReference>
<evidence type="ECO:0000256" key="3">
    <source>
        <dbReference type="ARBA" id="ARBA00022517"/>
    </source>
</evidence>
<evidence type="ECO:0000256" key="6">
    <source>
        <dbReference type="ARBA" id="ARBA00022771"/>
    </source>
</evidence>
<dbReference type="InterPro" id="IPR041661">
    <property type="entry name" value="ZN622/Rei1/Reh1_Znf-C2H2"/>
</dbReference>
<evidence type="ECO:0000256" key="1">
    <source>
        <dbReference type="ARBA" id="ARBA00004496"/>
    </source>
</evidence>
<evidence type="ECO:0000313" key="10">
    <source>
        <dbReference type="EMBL" id="CAH1962397.1"/>
    </source>
</evidence>
<gene>
    <name evidence="10" type="ORF">ACAOBT_LOCUS4659</name>
</gene>
<dbReference type="OrthoDB" id="19329at2759"/>